<dbReference type="Pfam" id="PF02321">
    <property type="entry name" value="OEP"/>
    <property type="match status" value="1"/>
</dbReference>
<feature type="compositionally biased region" description="Polar residues" evidence="8">
    <location>
        <begin position="23"/>
        <end position="56"/>
    </location>
</feature>
<dbReference type="EMBL" id="UOFI01000011">
    <property type="protein sequence ID" value="VAW61540.1"/>
    <property type="molecule type" value="Genomic_DNA"/>
</dbReference>
<dbReference type="Gene3D" id="1.20.1600.10">
    <property type="entry name" value="Outer membrane efflux proteins (OEP)"/>
    <property type="match status" value="1"/>
</dbReference>
<dbReference type="PANTHER" id="PTHR30026">
    <property type="entry name" value="OUTER MEMBRANE PROTEIN TOLC"/>
    <property type="match status" value="1"/>
</dbReference>
<protein>
    <recommendedName>
        <fullName evidence="10">Heavy metal RND efflux outer membrane protein, CzcC family</fullName>
    </recommendedName>
</protein>
<keyword evidence="7" id="KW-0175">Coiled coil</keyword>
<feature type="region of interest" description="Disordered" evidence="8">
    <location>
        <begin position="21"/>
        <end position="61"/>
    </location>
</feature>
<sequence length="461" mass="52007">MRVITLMMLTGLILAASEVSLASPEQTSPEKMSAEQISSKPANLDETTSRAGSSLTPVPETGLSLQQAEQFALKRDTLSKSFKQNEQAFVEQAIATDTWQDPRIKLGAQAVPIDSFDLEQENMTQLVVGYQQMLPRGDSLTNASESMMALSRTQSARAQQRDRQVLMKVRQAWLDVVLQEKTQAIIQENRELFEQMLDISQAFYASGRQQQQDVVQAELEISLVDDRLERARSELMVAEANLAKWVGDENMLQGVAVEQADLSLKGLSELAELKRRLENNPELTAMREQVISQQKKLNMAGDQYSPQWGFDITYGYRSGNNGNNPRGEARSDFLTAMVTLDLPVFTSNKQDRNVSAEKQRLQAVRYQQLDVNRELLKRLQSVVGRLQKLKDRHQLYENKVLPQARQNAEVSLRGYQSGVVSFFTLTRARVTELNTHLADLKIDVAYNKAFAELQYLIGEKS</sequence>
<evidence type="ECO:0000256" key="3">
    <source>
        <dbReference type="ARBA" id="ARBA00022452"/>
    </source>
</evidence>
<comment type="subcellular location">
    <subcellularLocation>
        <location evidence="1">Cell outer membrane</location>
    </subcellularLocation>
</comment>
<evidence type="ECO:0000256" key="5">
    <source>
        <dbReference type="ARBA" id="ARBA00023136"/>
    </source>
</evidence>
<reference evidence="9" key="1">
    <citation type="submission" date="2018-06" db="EMBL/GenBank/DDBJ databases">
        <authorList>
            <person name="Zhirakovskaya E."/>
        </authorList>
    </citation>
    <scope>NUCLEOTIDE SEQUENCE</scope>
</reference>
<dbReference type="GO" id="GO:1990281">
    <property type="term" value="C:efflux pump complex"/>
    <property type="evidence" value="ECO:0007669"/>
    <property type="project" value="TreeGrafter"/>
</dbReference>
<keyword evidence="2" id="KW-0813">Transport</keyword>
<evidence type="ECO:0000256" key="1">
    <source>
        <dbReference type="ARBA" id="ARBA00004442"/>
    </source>
</evidence>
<accession>A0A3B0XAB5</accession>
<evidence type="ECO:0000313" key="9">
    <source>
        <dbReference type="EMBL" id="VAW61540.1"/>
    </source>
</evidence>
<keyword evidence="4" id="KW-0812">Transmembrane</keyword>
<evidence type="ECO:0000256" key="4">
    <source>
        <dbReference type="ARBA" id="ARBA00022692"/>
    </source>
</evidence>
<evidence type="ECO:0000256" key="7">
    <source>
        <dbReference type="SAM" id="Coils"/>
    </source>
</evidence>
<feature type="coiled-coil region" evidence="7">
    <location>
        <begin position="372"/>
        <end position="399"/>
    </location>
</feature>
<feature type="coiled-coil region" evidence="7">
    <location>
        <begin position="214"/>
        <end position="248"/>
    </location>
</feature>
<dbReference type="GO" id="GO:0015288">
    <property type="term" value="F:porin activity"/>
    <property type="evidence" value="ECO:0007669"/>
    <property type="project" value="TreeGrafter"/>
</dbReference>
<dbReference type="AlphaFoldDB" id="A0A3B0XAB5"/>
<name>A0A3B0XAB5_9ZZZZ</name>
<keyword evidence="6" id="KW-0998">Cell outer membrane</keyword>
<evidence type="ECO:0000256" key="2">
    <source>
        <dbReference type="ARBA" id="ARBA00022448"/>
    </source>
</evidence>
<proteinExistence type="predicted"/>
<dbReference type="PANTHER" id="PTHR30026:SF20">
    <property type="entry name" value="OUTER MEMBRANE PROTEIN TOLC"/>
    <property type="match status" value="1"/>
</dbReference>
<keyword evidence="3" id="KW-1134">Transmembrane beta strand</keyword>
<organism evidence="9">
    <name type="scientific">hydrothermal vent metagenome</name>
    <dbReference type="NCBI Taxonomy" id="652676"/>
    <lineage>
        <taxon>unclassified sequences</taxon>
        <taxon>metagenomes</taxon>
        <taxon>ecological metagenomes</taxon>
    </lineage>
</organism>
<dbReference type="InterPro" id="IPR051906">
    <property type="entry name" value="TolC-like"/>
</dbReference>
<evidence type="ECO:0000256" key="6">
    <source>
        <dbReference type="ARBA" id="ARBA00023237"/>
    </source>
</evidence>
<dbReference type="SUPFAM" id="SSF56954">
    <property type="entry name" value="Outer membrane efflux proteins (OEP)"/>
    <property type="match status" value="1"/>
</dbReference>
<dbReference type="InterPro" id="IPR003423">
    <property type="entry name" value="OMP_efflux"/>
</dbReference>
<gene>
    <name evidence="9" type="ORF">MNBD_GAMMA09-712</name>
</gene>
<keyword evidence="5" id="KW-0472">Membrane</keyword>
<evidence type="ECO:0000256" key="8">
    <source>
        <dbReference type="SAM" id="MobiDB-lite"/>
    </source>
</evidence>
<evidence type="ECO:0008006" key="10">
    <source>
        <dbReference type="Google" id="ProtNLM"/>
    </source>
</evidence>
<dbReference type="GO" id="GO:0015562">
    <property type="term" value="F:efflux transmembrane transporter activity"/>
    <property type="evidence" value="ECO:0007669"/>
    <property type="project" value="InterPro"/>
</dbReference>
<dbReference type="GO" id="GO:0009279">
    <property type="term" value="C:cell outer membrane"/>
    <property type="evidence" value="ECO:0007669"/>
    <property type="project" value="UniProtKB-SubCell"/>
</dbReference>